<gene>
    <name evidence="2" type="ORF">AABB24_030347</name>
    <name evidence="3" type="ORF">AABB24_030515</name>
</gene>
<evidence type="ECO:0000313" key="3">
    <source>
        <dbReference type="EMBL" id="KAL3338398.1"/>
    </source>
</evidence>
<keyword evidence="4" id="KW-1185">Reference proteome</keyword>
<dbReference type="EMBL" id="JBJKTR010000017">
    <property type="protein sequence ID" value="KAL3338115.1"/>
    <property type="molecule type" value="Genomic_DNA"/>
</dbReference>
<proteinExistence type="predicted"/>
<dbReference type="EMBL" id="JBJKTR010000017">
    <property type="protein sequence ID" value="KAL3338122.1"/>
    <property type="molecule type" value="Genomic_DNA"/>
</dbReference>
<comment type="caution">
    <text evidence="2">The sequence shown here is derived from an EMBL/GenBank/DDBJ whole genome shotgun (WGS) entry which is preliminary data.</text>
</comment>
<evidence type="ECO:0000313" key="4">
    <source>
        <dbReference type="Proteomes" id="UP001627284"/>
    </source>
</evidence>
<evidence type="ECO:0000313" key="2">
    <source>
        <dbReference type="EMBL" id="KAL3338116.1"/>
    </source>
</evidence>
<name>A0ABD2S1N8_9SOLN</name>
<feature type="transmembrane region" description="Helical" evidence="1">
    <location>
        <begin position="148"/>
        <end position="165"/>
    </location>
</feature>
<dbReference type="Proteomes" id="UP001627284">
    <property type="component" value="Unassembled WGS sequence"/>
</dbReference>
<dbReference type="EMBL" id="JBJKTR010000017">
    <property type="protein sequence ID" value="KAL3338112.1"/>
    <property type="molecule type" value="Genomic_DNA"/>
</dbReference>
<dbReference type="EMBL" id="JBJKTR010000017">
    <property type="protein sequence ID" value="KAL3338114.1"/>
    <property type="molecule type" value="Genomic_DNA"/>
</dbReference>
<dbReference type="EMBL" id="JBJKTR010000017">
    <property type="protein sequence ID" value="KAL3338121.1"/>
    <property type="molecule type" value="Genomic_DNA"/>
</dbReference>
<dbReference type="EMBL" id="JBJKTR010000017">
    <property type="protein sequence ID" value="KAL3338128.1"/>
    <property type="molecule type" value="Genomic_DNA"/>
</dbReference>
<feature type="transmembrane region" description="Helical" evidence="1">
    <location>
        <begin position="88"/>
        <end position="107"/>
    </location>
</feature>
<dbReference type="EMBL" id="JBJKTR010000017">
    <property type="protein sequence ID" value="KAL3338116.1"/>
    <property type="molecule type" value="Genomic_DNA"/>
</dbReference>
<dbReference type="EMBL" id="JBJKTR010000017">
    <property type="protein sequence ID" value="KAL3338123.1"/>
    <property type="molecule type" value="Genomic_DNA"/>
</dbReference>
<sequence>MHHTIRMHFSYIIRHSHSFFHTPQSTLLPSLSLATFFSASFSLKMMTRAVPSLIVLFFLFYVLVYQLKQYFLPQSAFHFIEVWVCQEAQQAAIPIFLIIPPLLMLVYSINKRAIVLKVIDFLATNGFILDIISSGFQLSRRIFYEEDLTLIIFISNLFLIFIIYLDLFAEKEARIKLMRKIVKRCIYGVLALSYYERMPLIIPLIPATMGAYLIVICFDDPPQINMFPASWHAHLE</sequence>
<dbReference type="AlphaFoldDB" id="A0ABD2S1N8"/>
<keyword evidence="1" id="KW-0812">Transmembrane</keyword>
<reference evidence="2 4" key="1">
    <citation type="submission" date="2024-05" db="EMBL/GenBank/DDBJ databases">
        <title>De novo assembly of an allotetraploid wild potato.</title>
        <authorList>
            <person name="Hosaka A.J."/>
        </authorList>
    </citation>
    <scope>NUCLEOTIDE SEQUENCE [LARGE SCALE GENOMIC DNA]</scope>
    <source>
        <tissue evidence="2">Young leaves</tissue>
    </source>
</reference>
<feature type="transmembrane region" description="Helical" evidence="1">
    <location>
        <begin position="50"/>
        <end position="68"/>
    </location>
</feature>
<dbReference type="EMBL" id="JBJKTR010000017">
    <property type="protein sequence ID" value="KAL3338109.1"/>
    <property type="molecule type" value="Genomic_DNA"/>
</dbReference>
<keyword evidence="1" id="KW-1133">Transmembrane helix</keyword>
<dbReference type="EMBL" id="JBJKTR010000017">
    <property type="protein sequence ID" value="KAL3338125.1"/>
    <property type="molecule type" value="Genomic_DNA"/>
</dbReference>
<dbReference type="EMBL" id="JBJKTR010000017">
    <property type="protein sequence ID" value="KAL3338120.1"/>
    <property type="molecule type" value="Genomic_DNA"/>
</dbReference>
<dbReference type="EMBL" id="JBJKTR010000017">
    <property type="protein sequence ID" value="KAL3338127.1"/>
    <property type="molecule type" value="Genomic_DNA"/>
</dbReference>
<keyword evidence="1" id="KW-0472">Membrane</keyword>
<evidence type="ECO:0000256" key="1">
    <source>
        <dbReference type="SAM" id="Phobius"/>
    </source>
</evidence>
<dbReference type="EMBL" id="JBJKTR010000017">
    <property type="protein sequence ID" value="KAL3338398.1"/>
    <property type="molecule type" value="Genomic_DNA"/>
</dbReference>
<dbReference type="EMBL" id="JBJKTR010000017">
    <property type="protein sequence ID" value="KAL3338117.1"/>
    <property type="molecule type" value="Genomic_DNA"/>
</dbReference>
<feature type="transmembrane region" description="Helical" evidence="1">
    <location>
        <begin position="114"/>
        <end position="136"/>
    </location>
</feature>
<organism evidence="2 4">
    <name type="scientific">Solanum stoloniferum</name>
    <dbReference type="NCBI Taxonomy" id="62892"/>
    <lineage>
        <taxon>Eukaryota</taxon>
        <taxon>Viridiplantae</taxon>
        <taxon>Streptophyta</taxon>
        <taxon>Embryophyta</taxon>
        <taxon>Tracheophyta</taxon>
        <taxon>Spermatophyta</taxon>
        <taxon>Magnoliopsida</taxon>
        <taxon>eudicotyledons</taxon>
        <taxon>Gunneridae</taxon>
        <taxon>Pentapetalae</taxon>
        <taxon>asterids</taxon>
        <taxon>lamiids</taxon>
        <taxon>Solanales</taxon>
        <taxon>Solanaceae</taxon>
        <taxon>Solanoideae</taxon>
        <taxon>Solaneae</taxon>
        <taxon>Solanum</taxon>
    </lineage>
</organism>
<dbReference type="EMBL" id="JBJKTR010000017">
    <property type="protein sequence ID" value="KAL3338111.1"/>
    <property type="molecule type" value="Genomic_DNA"/>
</dbReference>
<feature type="transmembrane region" description="Helical" evidence="1">
    <location>
        <begin position="201"/>
        <end position="218"/>
    </location>
</feature>
<accession>A0ABD2S1N8</accession>
<feature type="transmembrane region" description="Helical" evidence="1">
    <location>
        <begin position="26"/>
        <end position="43"/>
    </location>
</feature>
<dbReference type="EMBL" id="JBJKTR010000017">
    <property type="protein sequence ID" value="KAL3338107.1"/>
    <property type="molecule type" value="Genomic_DNA"/>
</dbReference>
<dbReference type="EMBL" id="JBJKTR010000017">
    <property type="protein sequence ID" value="KAL3338118.1"/>
    <property type="molecule type" value="Genomic_DNA"/>
</dbReference>
<dbReference type="EMBL" id="JBJKTR010000017">
    <property type="protein sequence ID" value="KAL3338110.1"/>
    <property type="molecule type" value="Genomic_DNA"/>
</dbReference>
<protein>
    <submittedName>
        <fullName evidence="2">Uncharacterized protein</fullName>
    </submittedName>
</protein>